<dbReference type="Proteomes" id="UP000016487">
    <property type="component" value="Unassembled WGS sequence"/>
</dbReference>
<dbReference type="EMBL" id="AHBZ03000027">
    <property type="protein sequence ID" value="KAF7765078.1"/>
    <property type="molecule type" value="Genomic_DNA"/>
</dbReference>
<evidence type="ECO:0000313" key="2">
    <source>
        <dbReference type="Proteomes" id="UP000016487"/>
    </source>
</evidence>
<accession>A0AAD4FQI3</accession>
<organism evidence="1 2">
    <name type="scientific">Pseudoalteromonas citrea</name>
    <dbReference type="NCBI Taxonomy" id="43655"/>
    <lineage>
        <taxon>Bacteria</taxon>
        <taxon>Pseudomonadati</taxon>
        <taxon>Pseudomonadota</taxon>
        <taxon>Gammaproteobacteria</taxon>
        <taxon>Alteromonadales</taxon>
        <taxon>Pseudoalteromonadaceae</taxon>
        <taxon>Pseudoalteromonas</taxon>
    </lineage>
</organism>
<name>A0AAD4FQI3_9GAMM</name>
<comment type="caution">
    <text evidence="1">The sequence shown here is derived from an EMBL/GenBank/DDBJ whole genome shotgun (WGS) entry which is preliminary data.</text>
</comment>
<evidence type="ECO:0000313" key="1">
    <source>
        <dbReference type="EMBL" id="KAF7765078.1"/>
    </source>
</evidence>
<dbReference type="RefSeq" id="WP_157592836.1">
    <property type="nucleotide sequence ID" value="NZ_AHBZ03000027.1"/>
</dbReference>
<dbReference type="AlphaFoldDB" id="A0AAD4FQI3"/>
<reference evidence="1" key="1">
    <citation type="journal article" date="2012" name="J. Bacteriol.">
        <title>Genome sequences of type strains of seven species of the marine bacterium Pseudoalteromonas.</title>
        <authorList>
            <person name="Xie B.B."/>
            <person name="Shu Y.L."/>
            <person name="Qin Q.L."/>
            <person name="Rong J.C."/>
            <person name="Zhang X.Y."/>
            <person name="Chen X.L."/>
            <person name="Shi M."/>
            <person name="He H.L."/>
            <person name="Zhou B.C."/>
            <person name="Zhang Y.Z."/>
        </authorList>
    </citation>
    <scope>NUCLEOTIDE SEQUENCE</scope>
    <source>
        <strain evidence="1">DSM 8771</strain>
    </source>
</reference>
<protein>
    <submittedName>
        <fullName evidence="1">Uncharacterized protein</fullName>
    </submittedName>
</protein>
<proteinExistence type="predicted"/>
<sequence>MKLKLALKKKQLKALSDNNSVALKQTIHVAGGKMDPPSFACDTGYFICGGDSIIKVN</sequence>
<gene>
    <name evidence="1" type="ORF">PCIT_b1219</name>
</gene>
<reference evidence="1" key="2">
    <citation type="submission" date="2015-03" db="EMBL/GenBank/DDBJ databases">
        <title>Genome sequence of Pseudoalteromonas citrea.</title>
        <authorList>
            <person name="Xie B.-B."/>
            <person name="Rong J.-C."/>
            <person name="Qin Q.-L."/>
            <person name="Zhang Y.-Z."/>
        </authorList>
    </citation>
    <scope>NUCLEOTIDE SEQUENCE</scope>
    <source>
        <strain evidence="1">DSM 8771</strain>
    </source>
</reference>